<organism evidence="9 10">
    <name type="scientific">Henosepilachna vigintioctopunctata</name>
    <dbReference type="NCBI Taxonomy" id="420089"/>
    <lineage>
        <taxon>Eukaryota</taxon>
        <taxon>Metazoa</taxon>
        <taxon>Ecdysozoa</taxon>
        <taxon>Arthropoda</taxon>
        <taxon>Hexapoda</taxon>
        <taxon>Insecta</taxon>
        <taxon>Pterygota</taxon>
        <taxon>Neoptera</taxon>
        <taxon>Endopterygota</taxon>
        <taxon>Coleoptera</taxon>
        <taxon>Polyphaga</taxon>
        <taxon>Cucujiformia</taxon>
        <taxon>Coccinelloidea</taxon>
        <taxon>Coccinellidae</taxon>
        <taxon>Epilachninae</taxon>
        <taxon>Epilachnini</taxon>
        <taxon>Henosepilachna</taxon>
    </lineage>
</organism>
<keyword evidence="6 8" id="KW-0472">Membrane</keyword>
<evidence type="ECO:0000256" key="5">
    <source>
        <dbReference type="ARBA" id="ARBA00022989"/>
    </source>
</evidence>
<dbReference type="GO" id="GO:0005886">
    <property type="term" value="C:plasma membrane"/>
    <property type="evidence" value="ECO:0007669"/>
    <property type="project" value="UniProtKB-SubCell"/>
</dbReference>
<evidence type="ECO:0000313" key="9">
    <source>
        <dbReference type="EMBL" id="KAK9876976.1"/>
    </source>
</evidence>
<dbReference type="GO" id="GO:0005737">
    <property type="term" value="C:cytoplasm"/>
    <property type="evidence" value="ECO:0007669"/>
    <property type="project" value="TreeGrafter"/>
</dbReference>
<dbReference type="EMBL" id="JARQZJ010000039">
    <property type="protein sequence ID" value="KAK9876976.1"/>
    <property type="molecule type" value="Genomic_DNA"/>
</dbReference>
<keyword evidence="5 8" id="KW-1133">Transmembrane helix</keyword>
<name>A0AAW1UAN1_9CUCU</name>
<evidence type="ECO:0000256" key="8">
    <source>
        <dbReference type="SAM" id="Phobius"/>
    </source>
</evidence>
<dbReference type="GO" id="GO:0005044">
    <property type="term" value="F:scavenger receptor activity"/>
    <property type="evidence" value="ECO:0007669"/>
    <property type="project" value="TreeGrafter"/>
</dbReference>
<evidence type="ECO:0000256" key="7">
    <source>
        <dbReference type="ARBA" id="ARBA00023180"/>
    </source>
</evidence>
<protein>
    <submittedName>
        <fullName evidence="9">Uncharacterized protein</fullName>
    </submittedName>
</protein>
<dbReference type="InterPro" id="IPR002159">
    <property type="entry name" value="CD36_fam"/>
</dbReference>
<keyword evidence="3" id="KW-1003">Cell membrane</keyword>
<evidence type="ECO:0000256" key="1">
    <source>
        <dbReference type="ARBA" id="ARBA00004236"/>
    </source>
</evidence>
<accession>A0AAW1UAN1</accession>
<evidence type="ECO:0000256" key="4">
    <source>
        <dbReference type="ARBA" id="ARBA00022692"/>
    </source>
</evidence>
<dbReference type="PANTHER" id="PTHR11923">
    <property type="entry name" value="SCAVENGER RECEPTOR CLASS B TYPE-1 SR-B1"/>
    <property type="match status" value="1"/>
</dbReference>
<feature type="transmembrane region" description="Helical" evidence="8">
    <location>
        <begin position="435"/>
        <end position="456"/>
    </location>
</feature>
<evidence type="ECO:0000313" key="10">
    <source>
        <dbReference type="Proteomes" id="UP001431783"/>
    </source>
</evidence>
<sequence length="503" mass="58524">MQLMKRKCPWPLVFHGLISVILGTTILLWREELTNMLLDCFLILKRSSYILEEWSNPSAKVNIELFYFNWTNPNDLKNKSIKPQFEELGPYFFAQEYKKVDIAFNENHTITYRNQKFFHFDETKSKGSLDDAITSLNVIPTATADKSRNWNYVMRKLLSISLNGVPYESTKPLKELLFIGYKDPLLTTASYLPFLDNIPDMDKFAWFYKRNGSTEYEGIYTMGTGQGNTTLGTVYKWNYKHKGSYPGHCGNIEAHMEIFPRMKKDRLDLFNSDFCRRVILDYNKTVTYEGMEAYKFTAGASFLDSGTFNPENKCLCSRKCQKFGVVEYSACKYGIPAYISLPHFLKADPSFRTKIEGMKPSQKNHESYVMINSRTGIVVETKLAIQINLLLEPNPLIRKYNDVPEIMFPIFWFSVDMKLTDPVITKLKLLNFIPIALKAISAILVFLGMIILIHSLHRRLADIQRRDIENITTDYEKNRNHLVQRRTTKEIERVIAYDLNKNK</sequence>
<comment type="caution">
    <text evidence="9">The sequence shown here is derived from an EMBL/GenBank/DDBJ whole genome shotgun (WGS) entry which is preliminary data.</text>
</comment>
<dbReference type="Proteomes" id="UP001431783">
    <property type="component" value="Unassembled WGS sequence"/>
</dbReference>
<dbReference type="PANTHER" id="PTHR11923:SF93">
    <property type="entry name" value="GH07959P-RELATED"/>
    <property type="match status" value="1"/>
</dbReference>
<feature type="transmembrane region" description="Helical" evidence="8">
    <location>
        <begin position="12"/>
        <end position="29"/>
    </location>
</feature>
<dbReference type="AlphaFoldDB" id="A0AAW1UAN1"/>
<keyword evidence="10" id="KW-1185">Reference proteome</keyword>
<comment type="similarity">
    <text evidence="2">Belongs to the CD36 family.</text>
</comment>
<evidence type="ECO:0000256" key="2">
    <source>
        <dbReference type="ARBA" id="ARBA00010532"/>
    </source>
</evidence>
<proteinExistence type="inferred from homology"/>
<reference evidence="9 10" key="1">
    <citation type="submission" date="2023-03" db="EMBL/GenBank/DDBJ databases">
        <title>Genome insight into feeding habits of ladybird beetles.</title>
        <authorList>
            <person name="Li H.-S."/>
            <person name="Huang Y.-H."/>
            <person name="Pang H."/>
        </authorList>
    </citation>
    <scope>NUCLEOTIDE SEQUENCE [LARGE SCALE GENOMIC DNA]</scope>
    <source>
        <strain evidence="9">SYSU_2023b</strain>
        <tissue evidence="9">Whole body</tissue>
    </source>
</reference>
<dbReference type="PRINTS" id="PR01609">
    <property type="entry name" value="CD36FAMILY"/>
</dbReference>
<keyword evidence="4 8" id="KW-0812">Transmembrane</keyword>
<keyword evidence="7" id="KW-0325">Glycoprotein</keyword>
<comment type="subcellular location">
    <subcellularLocation>
        <location evidence="1">Cell membrane</location>
    </subcellularLocation>
</comment>
<dbReference type="Pfam" id="PF01130">
    <property type="entry name" value="CD36"/>
    <property type="match status" value="1"/>
</dbReference>
<gene>
    <name evidence="9" type="ORF">WA026_016005</name>
</gene>
<evidence type="ECO:0000256" key="3">
    <source>
        <dbReference type="ARBA" id="ARBA00022475"/>
    </source>
</evidence>
<evidence type="ECO:0000256" key="6">
    <source>
        <dbReference type="ARBA" id="ARBA00023136"/>
    </source>
</evidence>